<sequence>MAVELMMSNNHHLHPYCDSKAAEEAAVKEAAASGLHSIHKLIGLLSRTQRRPQQAERFQESSTSRSAPMEEAVETDCRAVADAAVSKFRKVISLLNRNRIGHARFRRAPVTAAPALFSANGAEEPQDSGNNKVYSPTPIQQILPPVQIPAPVPTSGKGLERKDSETTISFGYAPAMSAPTSYVSSLTGEGDSMKQPASSNSTAFQISNFSQISSAGRPAFSSAPLKRKCNSSEDGGSGKCGGGGSSGRCHCSKRKKQRMKRVVRVPAISMKMSDIPPDDFSWRKYGQKPIKGSPHPRHARIADSLTPRPLTRVLFWVDASNRGYYKCSSVRGCPARKHVERALDDPAMLVVTYEGEHNHSLSSVTDTTGLILESS</sequence>
<evidence type="ECO:0000259" key="7">
    <source>
        <dbReference type="PROSITE" id="PS50811"/>
    </source>
</evidence>
<accession>A0A650C368</accession>
<feature type="region of interest" description="Disordered" evidence="6">
    <location>
        <begin position="215"/>
        <end position="256"/>
    </location>
</feature>
<protein>
    <submittedName>
        <fullName evidence="8">WRKY transcription factor 50</fullName>
    </submittedName>
</protein>
<dbReference type="EMBL" id="MN335860">
    <property type="protein sequence ID" value="QGQ64073.1"/>
    <property type="molecule type" value="mRNA"/>
</dbReference>
<dbReference type="SMART" id="SM00774">
    <property type="entry name" value="WRKY"/>
    <property type="match status" value="1"/>
</dbReference>
<comment type="subcellular location">
    <subcellularLocation>
        <location evidence="1">Nucleus</location>
    </subcellularLocation>
</comment>
<dbReference type="Pfam" id="PF10533">
    <property type="entry name" value="Plant_zn_clust"/>
    <property type="match status" value="1"/>
</dbReference>
<keyword evidence="3" id="KW-0238">DNA-binding</keyword>
<keyword evidence="2" id="KW-0805">Transcription regulation</keyword>
<reference evidence="8" key="1">
    <citation type="journal article" date="2019" name="Int. J. Mol. Sci.">
        <title>Genome-Wide Characterization, Expression Profile Analysis of WRKY Family Genes in Santalum album and Functional Identification of Their Role in Abiotic Stress.</title>
        <authorList>
            <person name="Yan H."/>
            <person name="Li M."/>
            <person name="Xiong Y."/>
            <person name="Wu J."/>
            <person name="Teixeira da Silva J.A."/>
            <person name="Ma G."/>
        </authorList>
    </citation>
    <scope>NUCLEOTIDE SEQUENCE</scope>
</reference>
<evidence type="ECO:0000256" key="2">
    <source>
        <dbReference type="ARBA" id="ARBA00023015"/>
    </source>
</evidence>
<organism evidence="8">
    <name type="scientific">Santalum album</name>
    <name type="common">Indian sandalwood</name>
    <dbReference type="NCBI Taxonomy" id="35974"/>
    <lineage>
        <taxon>Eukaryota</taxon>
        <taxon>Viridiplantae</taxon>
        <taxon>Streptophyta</taxon>
        <taxon>Embryophyta</taxon>
        <taxon>Tracheophyta</taxon>
        <taxon>Spermatophyta</taxon>
        <taxon>Magnoliopsida</taxon>
        <taxon>eudicotyledons</taxon>
        <taxon>Gunneridae</taxon>
        <taxon>Pentapetalae</taxon>
        <taxon>Santalales</taxon>
        <taxon>Santalaceae</taxon>
        <taxon>Santalum</taxon>
    </lineage>
</organism>
<dbReference type="PANTHER" id="PTHR31282">
    <property type="entry name" value="WRKY TRANSCRIPTION FACTOR 21-RELATED"/>
    <property type="match status" value="1"/>
</dbReference>
<dbReference type="Gene3D" id="2.20.25.80">
    <property type="entry name" value="WRKY domain"/>
    <property type="match status" value="1"/>
</dbReference>
<dbReference type="GO" id="GO:0043565">
    <property type="term" value="F:sequence-specific DNA binding"/>
    <property type="evidence" value="ECO:0007669"/>
    <property type="project" value="InterPro"/>
</dbReference>
<keyword evidence="4" id="KW-0804">Transcription</keyword>
<evidence type="ECO:0000256" key="5">
    <source>
        <dbReference type="ARBA" id="ARBA00023242"/>
    </source>
</evidence>
<feature type="compositionally biased region" description="Gly residues" evidence="6">
    <location>
        <begin position="235"/>
        <end position="246"/>
    </location>
</feature>
<name>A0A650C368_SANAL</name>
<proteinExistence type="evidence at transcript level"/>
<evidence type="ECO:0000256" key="6">
    <source>
        <dbReference type="SAM" id="MobiDB-lite"/>
    </source>
</evidence>
<evidence type="ECO:0000256" key="3">
    <source>
        <dbReference type="ARBA" id="ARBA00023125"/>
    </source>
</evidence>
<evidence type="ECO:0000256" key="4">
    <source>
        <dbReference type="ARBA" id="ARBA00023163"/>
    </source>
</evidence>
<feature type="domain" description="WRKY" evidence="7">
    <location>
        <begin position="271"/>
        <end position="362"/>
    </location>
</feature>
<dbReference type="GO" id="GO:0005516">
    <property type="term" value="F:calmodulin binding"/>
    <property type="evidence" value="ECO:0007669"/>
    <property type="project" value="UniProtKB-ARBA"/>
</dbReference>
<dbReference type="Pfam" id="PF03106">
    <property type="entry name" value="WRKY"/>
    <property type="match status" value="2"/>
</dbReference>
<dbReference type="AlphaFoldDB" id="A0A650C368"/>
<dbReference type="InterPro" id="IPR036576">
    <property type="entry name" value="WRKY_dom_sf"/>
</dbReference>
<feature type="region of interest" description="Disordered" evidence="6">
    <location>
        <begin position="46"/>
        <end position="71"/>
    </location>
</feature>
<dbReference type="InterPro" id="IPR018872">
    <property type="entry name" value="Zn-cluster-dom"/>
</dbReference>
<evidence type="ECO:0000256" key="1">
    <source>
        <dbReference type="ARBA" id="ARBA00004123"/>
    </source>
</evidence>
<dbReference type="GO" id="GO:0003700">
    <property type="term" value="F:DNA-binding transcription factor activity"/>
    <property type="evidence" value="ECO:0007669"/>
    <property type="project" value="InterPro"/>
</dbReference>
<dbReference type="SUPFAM" id="SSF118290">
    <property type="entry name" value="WRKY DNA-binding domain"/>
    <property type="match status" value="2"/>
</dbReference>
<evidence type="ECO:0000313" key="8">
    <source>
        <dbReference type="EMBL" id="QGQ64073.1"/>
    </source>
</evidence>
<dbReference type="PROSITE" id="PS50811">
    <property type="entry name" value="WRKY"/>
    <property type="match status" value="1"/>
</dbReference>
<dbReference type="InterPro" id="IPR003657">
    <property type="entry name" value="WRKY_dom"/>
</dbReference>
<dbReference type="InterPro" id="IPR044810">
    <property type="entry name" value="WRKY_plant"/>
</dbReference>
<dbReference type="GO" id="GO:0005634">
    <property type="term" value="C:nucleus"/>
    <property type="evidence" value="ECO:0007669"/>
    <property type="project" value="UniProtKB-SubCell"/>
</dbReference>
<keyword evidence="5" id="KW-0539">Nucleus</keyword>